<dbReference type="InterPro" id="IPR018639">
    <property type="entry name" value="DUF2062"/>
</dbReference>
<reference evidence="1 2" key="1">
    <citation type="journal article" date="2014" name="Genome Announc.">
        <title>Comparative Genome Analysis of Two Isolates of the Fish Pathogen Piscirickettsia salmonis from Different Hosts Reveals Major Differences in Virulence-Associated Secretion Systems.</title>
        <authorList>
            <person name="Bohle H."/>
            <person name="Henriquez P."/>
            <person name="Grothusen H."/>
            <person name="Navas E."/>
            <person name="Sandoval A."/>
            <person name="Bustamante F."/>
            <person name="Bustos P."/>
            <person name="Mancilla M."/>
        </authorList>
    </citation>
    <scope>NUCLEOTIDE SEQUENCE [LARGE SCALE GENOMIC DNA]</scope>
    <source>
        <strain evidence="2">B1-32597</strain>
    </source>
</reference>
<organism evidence="1 2">
    <name type="scientific">Piscirickettsia salmonis</name>
    <dbReference type="NCBI Taxonomy" id="1238"/>
    <lineage>
        <taxon>Bacteria</taxon>
        <taxon>Pseudomonadati</taxon>
        <taxon>Pseudomonadota</taxon>
        <taxon>Gammaproteobacteria</taxon>
        <taxon>Thiotrichales</taxon>
        <taxon>Piscirickettsiaceae</taxon>
        <taxon>Piscirickettsia</taxon>
    </lineage>
</organism>
<dbReference type="PANTHER" id="PTHR40547:SF1">
    <property type="entry name" value="SLL0298 PROTEIN"/>
    <property type="match status" value="1"/>
</dbReference>
<dbReference type="EMBL" id="CP012508">
    <property type="protein sequence ID" value="ALB22801.1"/>
    <property type="molecule type" value="Genomic_DNA"/>
</dbReference>
<dbReference type="OrthoDB" id="9786029at2"/>
<evidence type="ECO:0000313" key="1">
    <source>
        <dbReference type="EMBL" id="ALB22801.1"/>
    </source>
</evidence>
<dbReference type="Pfam" id="PF09835">
    <property type="entry name" value="DUF2062"/>
    <property type="match status" value="1"/>
</dbReference>
<sequence>MFNWFKKKIPTRESLQDHKILAKLYHLLHYHYLWHFNRHSVSKAIAIGSFFAFIPVPFQMIPAALCALVFRANVGISIATVWISNPITIPPMIYAAYKLGSWMIGHPGFIISLEQPHDIIHLLSQSWPPFLLGCITLSITFSLVNYIIARLFYRLWIIHKWHKNREKHKQANTTKKER</sequence>
<accession>A0A1L6TBW0</accession>
<dbReference type="PANTHER" id="PTHR40547">
    <property type="entry name" value="SLL0298 PROTEIN"/>
    <property type="match status" value="1"/>
</dbReference>
<keyword evidence="1" id="KW-0067">ATP-binding</keyword>
<name>A0A1L6TBW0_PISSA</name>
<dbReference type="GO" id="GO:0005524">
    <property type="term" value="F:ATP binding"/>
    <property type="evidence" value="ECO:0007669"/>
    <property type="project" value="UniProtKB-KW"/>
</dbReference>
<protein>
    <submittedName>
        <fullName evidence="1">ATP-binding protein</fullName>
    </submittedName>
</protein>
<gene>
    <name evidence="1" type="ORF">KU39_1619</name>
</gene>
<dbReference type="Proteomes" id="UP000029558">
    <property type="component" value="Chromosome"/>
</dbReference>
<evidence type="ECO:0000313" key="2">
    <source>
        <dbReference type="Proteomes" id="UP000029558"/>
    </source>
</evidence>
<dbReference type="RefSeq" id="WP_027242578.1">
    <property type="nucleotide sequence ID" value="NZ_CP012508.1"/>
</dbReference>
<dbReference type="AlphaFoldDB" id="A0A1L6TBW0"/>
<proteinExistence type="predicted"/>
<keyword evidence="1" id="KW-0547">Nucleotide-binding</keyword>